<dbReference type="Proteomes" id="UP000477311">
    <property type="component" value="Unassembled WGS sequence"/>
</dbReference>
<dbReference type="AlphaFoldDB" id="A0A6M1RHN1"/>
<dbReference type="GO" id="GO:0050661">
    <property type="term" value="F:NADP binding"/>
    <property type="evidence" value="ECO:0007669"/>
    <property type="project" value="InterPro"/>
</dbReference>
<dbReference type="CDD" id="cd01284">
    <property type="entry name" value="Riboflavin_deaminase-reductase"/>
    <property type="match status" value="1"/>
</dbReference>
<evidence type="ECO:0000256" key="2">
    <source>
        <dbReference type="ARBA" id="ARBA00004882"/>
    </source>
</evidence>
<feature type="active site" description="Proton donor" evidence="13">
    <location>
        <position position="52"/>
    </location>
</feature>
<feature type="binding site" evidence="15">
    <location>
        <position position="50"/>
    </location>
    <ligand>
        <name>Zn(2+)</name>
        <dbReference type="ChEBI" id="CHEBI:29105"/>
        <note>catalytic</note>
    </ligand>
</feature>
<evidence type="ECO:0000256" key="11">
    <source>
        <dbReference type="ARBA" id="ARBA00023268"/>
    </source>
</evidence>
<dbReference type="PANTHER" id="PTHR38011:SF7">
    <property type="entry name" value="2,5-DIAMINO-6-RIBOSYLAMINO-4(3H)-PYRIMIDINONE 5'-PHOSPHATE REDUCTASE"/>
    <property type="match status" value="1"/>
</dbReference>
<evidence type="ECO:0000313" key="18">
    <source>
        <dbReference type="EMBL" id="NGO39568.1"/>
    </source>
</evidence>
<keyword evidence="10 12" id="KW-0560">Oxidoreductase</keyword>
<dbReference type="PANTHER" id="PTHR38011">
    <property type="entry name" value="DIHYDROFOLATE REDUCTASE FAMILY PROTEIN (AFU_ORTHOLOGUE AFUA_8G06820)"/>
    <property type="match status" value="1"/>
</dbReference>
<dbReference type="NCBIfam" id="TIGR00227">
    <property type="entry name" value="ribD_Cterm"/>
    <property type="match status" value="1"/>
</dbReference>
<dbReference type="Pfam" id="PF01872">
    <property type="entry name" value="RibD_C"/>
    <property type="match status" value="1"/>
</dbReference>
<dbReference type="InterPro" id="IPR004794">
    <property type="entry name" value="Eubact_RibD"/>
</dbReference>
<dbReference type="InterPro" id="IPR016193">
    <property type="entry name" value="Cytidine_deaminase-like"/>
</dbReference>
<evidence type="ECO:0000256" key="7">
    <source>
        <dbReference type="ARBA" id="ARBA00022723"/>
    </source>
</evidence>
<keyword evidence="12 18" id="KW-0378">Hydrolase</keyword>
<feature type="binding site" evidence="15">
    <location>
        <position position="78"/>
    </location>
    <ligand>
        <name>Zn(2+)</name>
        <dbReference type="ChEBI" id="CHEBI:29105"/>
        <note>catalytic</note>
    </ligand>
</feature>
<dbReference type="InterPro" id="IPR002734">
    <property type="entry name" value="RibDG_C"/>
</dbReference>
<dbReference type="EC" id="3.5.4.26" evidence="12"/>
<evidence type="ECO:0000256" key="8">
    <source>
        <dbReference type="ARBA" id="ARBA00022833"/>
    </source>
</evidence>
<feature type="binding site" evidence="14">
    <location>
        <begin position="304"/>
        <end position="310"/>
    </location>
    <ligand>
        <name>NADP(+)</name>
        <dbReference type="ChEBI" id="CHEBI:58349"/>
    </ligand>
</feature>
<dbReference type="SUPFAM" id="SSF53927">
    <property type="entry name" value="Cytidine deaminase-like"/>
    <property type="match status" value="1"/>
</dbReference>
<keyword evidence="7 12" id="KW-0479">Metal-binding</keyword>
<reference evidence="18 19" key="1">
    <citation type="submission" date="2020-02" db="EMBL/GenBank/DDBJ databases">
        <title>Draft genome sequence of Limisphaera ngatamarikiensis NGM72.4T, a thermophilic Verrucomicrobia grouped in subdivision 3.</title>
        <authorList>
            <person name="Carere C.R."/>
            <person name="Steen J."/>
            <person name="Hugenholtz P."/>
            <person name="Stott M.B."/>
        </authorList>
    </citation>
    <scope>NUCLEOTIDE SEQUENCE [LARGE SCALE GENOMIC DNA]</scope>
    <source>
        <strain evidence="18 19">NGM72.4</strain>
    </source>
</reference>
<dbReference type="PROSITE" id="PS00903">
    <property type="entry name" value="CYT_DCMP_DEAMINASES_1"/>
    <property type="match status" value="1"/>
</dbReference>
<dbReference type="EMBL" id="JAAKYA010000053">
    <property type="protein sequence ID" value="NGO39568.1"/>
    <property type="molecule type" value="Genomic_DNA"/>
</dbReference>
<accession>A0A6M1RHN1</accession>
<keyword evidence="9 12" id="KW-0521">NADP</keyword>
<feature type="binding site" evidence="15">
    <location>
        <position position="87"/>
    </location>
    <ligand>
        <name>Zn(2+)</name>
        <dbReference type="ChEBI" id="CHEBI:29105"/>
        <note>catalytic</note>
    </ligand>
</feature>
<keyword evidence="11" id="KW-0511">Multifunctional enzyme</keyword>
<evidence type="ECO:0000256" key="6">
    <source>
        <dbReference type="ARBA" id="ARBA00022619"/>
    </source>
</evidence>
<feature type="binding site" evidence="14">
    <location>
        <position position="203"/>
    </location>
    <ligand>
        <name>substrate</name>
    </ligand>
</feature>
<evidence type="ECO:0000256" key="4">
    <source>
        <dbReference type="ARBA" id="ARBA00005259"/>
    </source>
</evidence>
<feature type="binding site" evidence="14">
    <location>
        <position position="207"/>
    </location>
    <ligand>
        <name>substrate</name>
    </ligand>
</feature>
<evidence type="ECO:0000256" key="16">
    <source>
        <dbReference type="SAM" id="MobiDB-lite"/>
    </source>
</evidence>
<sequence length="397" mass="43418">MDATRWMREALRLARKGYGRTSPNPMVGALVIRGDRVLGRGWHRGPGLPHAEVEALADARRRGHRVRGATLIVTLEPCSTWGRTPPCTDAILAAGIRRVIVGAVDPNPRHAGRGLTLLRDAGVEVHTGVLADECAALNEAFNHWIVHRRPWVIVKAAMTLDGKIATATGESQWITGPRARAHGWYLRRGSDAVLVGVETVLADDPSLLPRGRQPWRGWRVILDARARTPRDARVTSDNQADRTIVVVGPNAPPRRVDALAKRVTVWEAPLDRQTSRAGRERLDLAWLLDRLGQMEVTRLLVEGGGEVQASFLLGGLAHRVAFYYAPLVLGGADARRAVAGEGARSWDEILRLRDLRWRRLGPDLLLEARVEPPGIAAPQEIHPGMPESVSGPATNAA</sequence>
<dbReference type="UniPathway" id="UPA00275">
    <property type="reaction ID" value="UER00401"/>
</dbReference>
<comment type="function">
    <text evidence="1 12">Converts 2,5-diamino-6-(ribosylamino)-4(3h)-pyrimidinone 5'-phosphate into 5-amino-6-(ribosylamino)-2,4(1h,3h)-pyrimidinedione 5'-phosphate.</text>
</comment>
<feature type="region of interest" description="Disordered" evidence="16">
    <location>
        <begin position="377"/>
        <end position="397"/>
    </location>
</feature>
<proteinExistence type="inferred from homology"/>
<evidence type="ECO:0000256" key="12">
    <source>
        <dbReference type="PIRNR" id="PIRNR006769"/>
    </source>
</evidence>
<comment type="catalytic activity">
    <reaction evidence="12">
        <text>2,5-diamino-6-hydroxy-4-(5-phosphoribosylamino)-pyrimidine + H2O + H(+) = 5-amino-6-(5-phospho-D-ribosylamino)uracil + NH4(+)</text>
        <dbReference type="Rhea" id="RHEA:21868"/>
        <dbReference type="ChEBI" id="CHEBI:15377"/>
        <dbReference type="ChEBI" id="CHEBI:15378"/>
        <dbReference type="ChEBI" id="CHEBI:28938"/>
        <dbReference type="ChEBI" id="CHEBI:58453"/>
        <dbReference type="ChEBI" id="CHEBI:58614"/>
        <dbReference type="EC" id="3.5.4.26"/>
    </reaction>
</comment>
<name>A0A6M1RHN1_9BACT</name>
<feature type="binding site" evidence="14">
    <location>
        <position position="187"/>
    </location>
    <ligand>
        <name>substrate</name>
    </ligand>
</feature>
<evidence type="ECO:0000256" key="10">
    <source>
        <dbReference type="ARBA" id="ARBA00023002"/>
    </source>
</evidence>
<feature type="binding site" evidence="14">
    <location>
        <position position="210"/>
    </location>
    <ligand>
        <name>substrate</name>
    </ligand>
</feature>
<evidence type="ECO:0000256" key="9">
    <source>
        <dbReference type="ARBA" id="ARBA00022857"/>
    </source>
</evidence>
<comment type="caution">
    <text evidence="18">The sequence shown here is derived from an EMBL/GenBank/DDBJ whole genome shotgun (WGS) entry which is preliminary data.</text>
</comment>
<comment type="pathway">
    <text evidence="2 12">Cofactor biosynthesis; riboflavin biosynthesis; 5-amino-6-(D-ribitylamino)uracil from GTP: step 2/4.</text>
</comment>
<evidence type="ECO:0000256" key="15">
    <source>
        <dbReference type="PIRSR" id="PIRSR006769-3"/>
    </source>
</evidence>
<comment type="pathway">
    <text evidence="3 12">Cofactor biosynthesis; riboflavin biosynthesis; 5-amino-6-(D-ribitylamino)uracil from GTP: step 3/4.</text>
</comment>
<organism evidence="18 19">
    <name type="scientific">Limisphaera ngatamarikiensis</name>
    <dbReference type="NCBI Taxonomy" id="1324935"/>
    <lineage>
        <taxon>Bacteria</taxon>
        <taxon>Pseudomonadati</taxon>
        <taxon>Verrucomicrobiota</taxon>
        <taxon>Verrucomicrobiia</taxon>
        <taxon>Limisphaerales</taxon>
        <taxon>Limisphaeraceae</taxon>
        <taxon>Limisphaera</taxon>
    </lineage>
</organism>
<dbReference type="GO" id="GO:0009231">
    <property type="term" value="P:riboflavin biosynthetic process"/>
    <property type="evidence" value="ECO:0007669"/>
    <property type="project" value="UniProtKB-UniPathway"/>
</dbReference>
<feature type="binding site" evidence="14">
    <location>
        <position position="302"/>
    </location>
    <ligand>
        <name>substrate</name>
    </ligand>
</feature>
<evidence type="ECO:0000313" key="19">
    <source>
        <dbReference type="Proteomes" id="UP000477311"/>
    </source>
</evidence>
<feature type="binding site" evidence="14">
    <location>
        <position position="157"/>
    </location>
    <ligand>
        <name>NADP(+)</name>
        <dbReference type="ChEBI" id="CHEBI:58349"/>
    </ligand>
</feature>
<evidence type="ECO:0000256" key="14">
    <source>
        <dbReference type="PIRSR" id="PIRSR006769-2"/>
    </source>
</evidence>
<keyword evidence="19" id="KW-1185">Reference proteome</keyword>
<evidence type="ECO:0000256" key="5">
    <source>
        <dbReference type="ARBA" id="ARBA00007417"/>
    </source>
</evidence>
<comment type="similarity">
    <text evidence="4 12">In the N-terminal section; belongs to the cytidine and deoxycytidylate deaminase family.</text>
</comment>
<dbReference type="GO" id="GO:0008835">
    <property type="term" value="F:diaminohydroxyphosphoribosylaminopyrimidine deaminase activity"/>
    <property type="evidence" value="ECO:0007669"/>
    <property type="project" value="UniProtKB-EC"/>
</dbReference>
<comment type="catalytic activity">
    <reaction evidence="12">
        <text>5-amino-6-(5-phospho-D-ribitylamino)uracil + NADP(+) = 5-amino-6-(5-phospho-D-ribosylamino)uracil + NADPH + H(+)</text>
        <dbReference type="Rhea" id="RHEA:17845"/>
        <dbReference type="ChEBI" id="CHEBI:15378"/>
        <dbReference type="ChEBI" id="CHEBI:57783"/>
        <dbReference type="ChEBI" id="CHEBI:58349"/>
        <dbReference type="ChEBI" id="CHEBI:58421"/>
        <dbReference type="ChEBI" id="CHEBI:58453"/>
        <dbReference type="EC" id="1.1.1.193"/>
    </reaction>
</comment>
<evidence type="ECO:0000259" key="17">
    <source>
        <dbReference type="PROSITE" id="PS51747"/>
    </source>
</evidence>
<dbReference type="InterPro" id="IPR016192">
    <property type="entry name" value="APOBEC/CMP_deaminase_Zn-bd"/>
</dbReference>
<evidence type="ECO:0000256" key="3">
    <source>
        <dbReference type="ARBA" id="ARBA00004910"/>
    </source>
</evidence>
<dbReference type="InterPro" id="IPR024072">
    <property type="entry name" value="DHFR-like_dom_sf"/>
</dbReference>
<dbReference type="EC" id="1.1.1.193" evidence="12"/>
<dbReference type="NCBIfam" id="TIGR00326">
    <property type="entry name" value="eubact_ribD"/>
    <property type="match status" value="1"/>
</dbReference>
<dbReference type="Pfam" id="PF00383">
    <property type="entry name" value="dCMP_cyt_deam_1"/>
    <property type="match status" value="1"/>
</dbReference>
<dbReference type="Gene3D" id="3.40.430.10">
    <property type="entry name" value="Dihydrofolate Reductase, subunit A"/>
    <property type="match status" value="1"/>
</dbReference>
<dbReference type="InterPro" id="IPR050765">
    <property type="entry name" value="Riboflavin_Biosynth_HTPR"/>
</dbReference>
<dbReference type="InterPro" id="IPR011549">
    <property type="entry name" value="RibD_C"/>
</dbReference>
<feature type="domain" description="CMP/dCMP-type deaminase" evidence="17">
    <location>
        <begin position="1"/>
        <end position="115"/>
    </location>
</feature>
<feature type="binding site" evidence="14">
    <location>
        <position position="171"/>
    </location>
    <ligand>
        <name>substrate</name>
    </ligand>
</feature>
<dbReference type="GO" id="GO:0008703">
    <property type="term" value="F:5-amino-6-(5-phosphoribosylamino)uracil reductase activity"/>
    <property type="evidence" value="ECO:0007669"/>
    <property type="project" value="UniProtKB-EC"/>
</dbReference>
<dbReference type="Gene3D" id="3.40.140.10">
    <property type="entry name" value="Cytidine Deaminase, domain 2"/>
    <property type="match status" value="1"/>
</dbReference>
<feature type="binding site" evidence="14">
    <location>
        <position position="199"/>
    </location>
    <ligand>
        <name>NADP(+)</name>
        <dbReference type="ChEBI" id="CHEBI:58349"/>
    </ligand>
</feature>
<evidence type="ECO:0000256" key="13">
    <source>
        <dbReference type="PIRSR" id="PIRSR006769-1"/>
    </source>
</evidence>
<evidence type="ECO:0000256" key="1">
    <source>
        <dbReference type="ARBA" id="ARBA00002151"/>
    </source>
</evidence>
<dbReference type="GO" id="GO:0008270">
    <property type="term" value="F:zinc ion binding"/>
    <property type="evidence" value="ECO:0007669"/>
    <property type="project" value="InterPro"/>
</dbReference>
<protein>
    <recommendedName>
        <fullName evidence="12">Riboflavin biosynthesis protein RibD</fullName>
    </recommendedName>
    <domain>
        <recommendedName>
            <fullName evidence="12">Diaminohydroxyphosphoribosylaminopyrimidine deaminase</fullName>
            <shortName evidence="12">DRAP deaminase</shortName>
            <ecNumber evidence="12">3.5.4.26</ecNumber>
        </recommendedName>
        <alternativeName>
            <fullName evidence="12">Riboflavin-specific deaminase</fullName>
        </alternativeName>
    </domain>
    <domain>
        <recommendedName>
            <fullName evidence="12">5-amino-6-(5-phosphoribosylamino)uracil reductase</fullName>
            <ecNumber evidence="12">1.1.1.193</ecNumber>
        </recommendedName>
        <alternativeName>
            <fullName evidence="12">HTP reductase</fullName>
        </alternativeName>
    </domain>
</protein>
<dbReference type="InterPro" id="IPR002125">
    <property type="entry name" value="CMP_dCMP_dom"/>
</dbReference>
<keyword evidence="6 12" id="KW-0686">Riboflavin biosynthesis</keyword>
<feature type="binding site" evidence="14">
    <location>
        <position position="173"/>
    </location>
    <ligand>
        <name>NADP(+)</name>
        <dbReference type="ChEBI" id="CHEBI:58349"/>
    </ligand>
</feature>
<dbReference type="PROSITE" id="PS51747">
    <property type="entry name" value="CYT_DCMP_DEAMINASES_2"/>
    <property type="match status" value="1"/>
</dbReference>
<dbReference type="PIRSF" id="PIRSF006769">
    <property type="entry name" value="RibD"/>
    <property type="match status" value="1"/>
</dbReference>
<dbReference type="SUPFAM" id="SSF53597">
    <property type="entry name" value="Dihydrofolate reductase-like"/>
    <property type="match status" value="1"/>
</dbReference>
<gene>
    <name evidence="18" type="primary">ribD</name>
    <name evidence="18" type="ORF">G4L39_09195</name>
</gene>
<keyword evidence="8 12" id="KW-0862">Zinc</keyword>
<comment type="cofactor">
    <cofactor evidence="12 15">
        <name>Zn(2+)</name>
        <dbReference type="ChEBI" id="CHEBI:29105"/>
    </cofactor>
    <text evidence="12 15">Binds 1 zinc ion.</text>
</comment>
<dbReference type="RefSeq" id="WP_165107656.1">
    <property type="nucleotide sequence ID" value="NZ_JAAKYA010000053.1"/>
</dbReference>
<comment type="similarity">
    <text evidence="5 12">In the C-terminal section; belongs to the HTP reductase family.</text>
</comment>